<gene>
    <name evidence="3" type="ORF">CBF31_07310</name>
</gene>
<dbReference type="Gene3D" id="1.10.1790.10">
    <property type="entry name" value="PRD domain"/>
    <property type="match status" value="2"/>
</dbReference>
<dbReference type="PROSITE" id="PS51372">
    <property type="entry name" value="PRD_2"/>
    <property type="match status" value="2"/>
</dbReference>
<dbReference type="InterPro" id="IPR004341">
    <property type="entry name" value="CAT_RNA-bd_dom"/>
</dbReference>
<dbReference type="PANTHER" id="PTHR30185">
    <property type="entry name" value="CRYPTIC BETA-GLUCOSIDE BGL OPERON ANTITERMINATOR"/>
    <property type="match status" value="1"/>
</dbReference>
<dbReference type="OrthoDB" id="9813552at2"/>
<dbReference type="InterPro" id="IPR036650">
    <property type="entry name" value="CAT_RNA-bd_dom_sf"/>
</dbReference>
<dbReference type="SUPFAM" id="SSF50151">
    <property type="entry name" value="SacY-like RNA-binding domain"/>
    <property type="match status" value="1"/>
</dbReference>
<evidence type="ECO:0000313" key="3">
    <source>
        <dbReference type="EMBL" id="RSU03512.1"/>
    </source>
</evidence>
<dbReference type="AlphaFoldDB" id="A0A430A8R5"/>
<sequence length="282" mass="32609">MRIKQVLNNNVALIENQSGEEVIVWGKGLAFKKSPGDLIEKGIIEKVFPASEANIFFKLQETMSEIPEKYFETINVLFETESDEIRLNGSLFLSLSDHIYSAVQRYESGMEIRNPLLFEIKKIYPNEFEIGLKALSLIKANLGVSFSEDEAAFIAMHIINVGVGSKVSDESGISAYKVTSLVQEMLKLIRHFFKTVIDEKSDYYSRFLTHLNFFSQRIIKNRPHENEVDKELYEIVKKKYPNAFDCVEMLSTFIETEYNYYISEDEALYLTVHIQRMIYGRS</sequence>
<evidence type="ECO:0000313" key="4">
    <source>
        <dbReference type="Proteomes" id="UP000287101"/>
    </source>
</evidence>
<dbReference type="EMBL" id="NGJY01000002">
    <property type="protein sequence ID" value="RSU03512.1"/>
    <property type="molecule type" value="Genomic_DNA"/>
</dbReference>
<name>A0A430A8R5_9ENTE</name>
<organism evidence="3 4">
    <name type="scientific">Vagococcus fessus</name>
    <dbReference type="NCBI Taxonomy" id="120370"/>
    <lineage>
        <taxon>Bacteria</taxon>
        <taxon>Bacillati</taxon>
        <taxon>Bacillota</taxon>
        <taxon>Bacilli</taxon>
        <taxon>Lactobacillales</taxon>
        <taxon>Enterococcaceae</taxon>
        <taxon>Vagococcus</taxon>
    </lineage>
</organism>
<accession>A0A430A8R5</accession>
<dbReference type="PANTHER" id="PTHR30185:SF15">
    <property type="entry name" value="CRYPTIC BETA-GLUCOSIDE BGL OPERON ANTITERMINATOR"/>
    <property type="match status" value="1"/>
</dbReference>
<reference evidence="3 4" key="1">
    <citation type="submission" date="2017-05" db="EMBL/GenBank/DDBJ databases">
        <title>Vagococcus spp. assemblies.</title>
        <authorList>
            <person name="Gulvik C.A."/>
        </authorList>
    </citation>
    <scope>NUCLEOTIDE SEQUENCE [LARGE SCALE GENOMIC DNA]</scope>
    <source>
        <strain evidence="3 4">CCUG 41755</strain>
    </source>
</reference>
<dbReference type="NCBIfam" id="NF046042">
    <property type="entry name" value="LicT"/>
    <property type="match status" value="1"/>
</dbReference>
<keyword evidence="1" id="KW-0677">Repeat</keyword>
<dbReference type="GO" id="GO:0003723">
    <property type="term" value="F:RNA binding"/>
    <property type="evidence" value="ECO:0007669"/>
    <property type="project" value="InterPro"/>
</dbReference>
<proteinExistence type="predicted"/>
<feature type="domain" description="PRD" evidence="2">
    <location>
        <begin position="54"/>
        <end position="168"/>
    </location>
</feature>
<dbReference type="InterPro" id="IPR050661">
    <property type="entry name" value="BglG_antiterminators"/>
</dbReference>
<dbReference type="SMART" id="SM01061">
    <property type="entry name" value="CAT_RBD"/>
    <property type="match status" value="1"/>
</dbReference>
<keyword evidence="4" id="KW-1185">Reference proteome</keyword>
<dbReference type="Pfam" id="PF00874">
    <property type="entry name" value="PRD"/>
    <property type="match status" value="2"/>
</dbReference>
<comment type="caution">
    <text evidence="3">The sequence shown here is derived from an EMBL/GenBank/DDBJ whole genome shotgun (WGS) entry which is preliminary data.</text>
</comment>
<dbReference type="Gene3D" id="2.30.24.10">
    <property type="entry name" value="CAT RNA-binding domain"/>
    <property type="match status" value="1"/>
</dbReference>
<dbReference type="Pfam" id="PF03123">
    <property type="entry name" value="CAT_RBD"/>
    <property type="match status" value="1"/>
</dbReference>
<dbReference type="Proteomes" id="UP000287101">
    <property type="component" value="Unassembled WGS sequence"/>
</dbReference>
<feature type="domain" description="PRD" evidence="2">
    <location>
        <begin position="173"/>
        <end position="282"/>
    </location>
</feature>
<evidence type="ECO:0000256" key="1">
    <source>
        <dbReference type="ARBA" id="ARBA00022737"/>
    </source>
</evidence>
<dbReference type="RefSeq" id="WP_126831722.1">
    <property type="nucleotide sequence ID" value="NZ_CBCRYB010000001.1"/>
</dbReference>
<dbReference type="InterPro" id="IPR036634">
    <property type="entry name" value="PRD_sf"/>
</dbReference>
<protein>
    <recommendedName>
        <fullName evidence="2">PRD domain-containing protein</fullName>
    </recommendedName>
</protein>
<dbReference type="SUPFAM" id="SSF63520">
    <property type="entry name" value="PTS-regulatory domain, PRD"/>
    <property type="match status" value="2"/>
</dbReference>
<dbReference type="InterPro" id="IPR011608">
    <property type="entry name" value="PRD"/>
</dbReference>
<dbReference type="GO" id="GO:0006355">
    <property type="term" value="P:regulation of DNA-templated transcription"/>
    <property type="evidence" value="ECO:0007669"/>
    <property type="project" value="InterPro"/>
</dbReference>
<evidence type="ECO:0000259" key="2">
    <source>
        <dbReference type="PROSITE" id="PS51372"/>
    </source>
</evidence>